<sequence>MSMLLKNLIPIFVILLLSAGAWLIPSEQLHSEIPALEVFGKIGTTISVMMIMSFLLLYVIYRLIRKRSC</sequence>
<dbReference type="Proteomes" id="UP001597318">
    <property type="component" value="Unassembled WGS sequence"/>
</dbReference>
<reference evidence="3" key="1">
    <citation type="journal article" date="2019" name="Int. J. Syst. Evol. Microbiol.">
        <title>The Global Catalogue of Microorganisms (GCM) 10K type strain sequencing project: providing services to taxonomists for standard genome sequencing and annotation.</title>
        <authorList>
            <consortium name="The Broad Institute Genomics Platform"/>
            <consortium name="The Broad Institute Genome Sequencing Center for Infectious Disease"/>
            <person name="Wu L."/>
            <person name="Ma J."/>
        </authorList>
    </citation>
    <scope>NUCLEOTIDE SEQUENCE [LARGE SCALE GENOMIC DNA]</scope>
    <source>
        <strain evidence="3">CGMCC 1.15474</strain>
    </source>
</reference>
<protein>
    <submittedName>
        <fullName evidence="2">Uncharacterized protein</fullName>
    </submittedName>
</protein>
<feature type="transmembrane region" description="Helical" evidence="1">
    <location>
        <begin position="39"/>
        <end position="61"/>
    </location>
</feature>
<proteinExistence type="predicted"/>
<dbReference type="RefSeq" id="WP_247346191.1">
    <property type="nucleotide sequence ID" value="NZ_CP095550.1"/>
</dbReference>
<accession>A0ABW5BY26</accession>
<keyword evidence="1" id="KW-1133">Transmembrane helix</keyword>
<name>A0ABW5BY26_9BACI</name>
<gene>
    <name evidence="2" type="ORF">ACFSKK_13840</name>
</gene>
<evidence type="ECO:0000313" key="2">
    <source>
        <dbReference type="EMBL" id="MFD2214767.1"/>
    </source>
</evidence>
<keyword evidence="1" id="KW-0472">Membrane</keyword>
<evidence type="ECO:0000256" key="1">
    <source>
        <dbReference type="SAM" id="Phobius"/>
    </source>
</evidence>
<keyword evidence="3" id="KW-1185">Reference proteome</keyword>
<evidence type="ECO:0000313" key="3">
    <source>
        <dbReference type="Proteomes" id="UP001597318"/>
    </source>
</evidence>
<dbReference type="EMBL" id="JBHUIK010000003">
    <property type="protein sequence ID" value="MFD2214767.1"/>
    <property type="molecule type" value="Genomic_DNA"/>
</dbReference>
<organism evidence="2 3">
    <name type="scientific">Metabacillus endolithicus</name>
    <dbReference type="NCBI Taxonomy" id="1535204"/>
    <lineage>
        <taxon>Bacteria</taxon>
        <taxon>Bacillati</taxon>
        <taxon>Bacillota</taxon>
        <taxon>Bacilli</taxon>
        <taxon>Bacillales</taxon>
        <taxon>Bacillaceae</taxon>
        <taxon>Metabacillus</taxon>
    </lineage>
</organism>
<comment type="caution">
    <text evidence="2">The sequence shown here is derived from an EMBL/GenBank/DDBJ whole genome shotgun (WGS) entry which is preliminary data.</text>
</comment>
<keyword evidence="1" id="KW-0812">Transmembrane</keyword>